<dbReference type="RefSeq" id="WP_074930932.1">
    <property type="nucleotide sequence ID" value="NZ_FORI01000003.1"/>
</dbReference>
<dbReference type="PANTHER" id="PTHR30329">
    <property type="entry name" value="STATOR ELEMENT OF FLAGELLAR MOTOR COMPLEX"/>
    <property type="match status" value="1"/>
</dbReference>
<evidence type="ECO:0000256" key="1">
    <source>
        <dbReference type="PROSITE-ProRule" id="PRU00473"/>
    </source>
</evidence>
<proteinExistence type="predicted"/>
<dbReference type="EMBL" id="FORI01000003">
    <property type="protein sequence ID" value="SFI60566.1"/>
    <property type="molecule type" value="Genomic_DNA"/>
</dbReference>
<dbReference type="PROSITE" id="PS51123">
    <property type="entry name" value="OMPA_2"/>
    <property type="match status" value="1"/>
</dbReference>
<dbReference type="Gene3D" id="3.30.1330.60">
    <property type="entry name" value="OmpA-like domain"/>
    <property type="match status" value="1"/>
</dbReference>
<feature type="signal peptide" evidence="2">
    <location>
        <begin position="1"/>
        <end position="24"/>
    </location>
</feature>
<dbReference type="AlphaFoldDB" id="A0A1I3JK88"/>
<dbReference type="InterPro" id="IPR036737">
    <property type="entry name" value="OmpA-like_sf"/>
</dbReference>
<keyword evidence="1" id="KW-0472">Membrane</keyword>
<keyword evidence="2" id="KW-0732">Signal</keyword>
<dbReference type="Proteomes" id="UP000182737">
    <property type="component" value="Unassembled WGS sequence"/>
</dbReference>
<keyword evidence="5" id="KW-1185">Reference proteome</keyword>
<dbReference type="CDD" id="cd07185">
    <property type="entry name" value="OmpA_C-like"/>
    <property type="match status" value="1"/>
</dbReference>
<dbReference type="SUPFAM" id="SSF103088">
    <property type="entry name" value="OmpA-like"/>
    <property type="match status" value="1"/>
</dbReference>
<accession>A0A1I3JK88</accession>
<name>A0A1I3JK88_9SPIR</name>
<dbReference type="PANTHER" id="PTHR30329:SF21">
    <property type="entry name" value="LIPOPROTEIN YIAD-RELATED"/>
    <property type="match status" value="1"/>
</dbReference>
<dbReference type="Pfam" id="PF00691">
    <property type="entry name" value="OmpA"/>
    <property type="match status" value="1"/>
</dbReference>
<evidence type="ECO:0000313" key="5">
    <source>
        <dbReference type="Proteomes" id="UP000182737"/>
    </source>
</evidence>
<gene>
    <name evidence="4" type="ORF">SAMN04487775_10381</name>
</gene>
<dbReference type="InterPro" id="IPR050330">
    <property type="entry name" value="Bact_OuterMem_StrucFunc"/>
</dbReference>
<feature type="chain" id="PRO_5010322239" evidence="2">
    <location>
        <begin position="25"/>
        <end position="424"/>
    </location>
</feature>
<protein>
    <submittedName>
        <fullName evidence="4">OmpA family protein</fullName>
    </submittedName>
</protein>
<feature type="domain" description="OmpA-like" evidence="3">
    <location>
        <begin position="309"/>
        <end position="424"/>
    </location>
</feature>
<evidence type="ECO:0000256" key="2">
    <source>
        <dbReference type="SAM" id="SignalP"/>
    </source>
</evidence>
<reference evidence="5" key="1">
    <citation type="submission" date="2016-10" db="EMBL/GenBank/DDBJ databases">
        <authorList>
            <person name="Varghese N."/>
            <person name="Submissions S."/>
        </authorList>
    </citation>
    <scope>NUCLEOTIDE SEQUENCE [LARGE SCALE GENOMIC DNA]</scope>
    <source>
        <strain evidence="5">XBD1002</strain>
    </source>
</reference>
<dbReference type="GO" id="GO:0016020">
    <property type="term" value="C:membrane"/>
    <property type="evidence" value="ECO:0007669"/>
    <property type="project" value="UniProtKB-UniRule"/>
</dbReference>
<evidence type="ECO:0000313" key="4">
    <source>
        <dbReference type="EMBL" id="SFI60566.1"/>
    </source>
</evidence>
<dbReference type="InterPro" id="IPR006665">
    <property type="entry name" value="OmpA-like"/>
</dbReference>
<evidence type="ECO:0000259" key="3">
    <source>
        <dbReference type="PROSITE" id="PS51123"/>
    </source>
</evidence>
<sequence length="424" mass="47893">MNKLLKKSLLPFAILTFFSASAFAEDDGILFEFKHTKDDAVVHVATVEEEAYVNGRLHNRTEFINRTSTTVTDTQKDGSAKLFTHYMTTQNNFINATGRMLSWGEEESVRLYRDKNGHLHDSDNDFLPTVQSVPSFSDKPVKIGESWTSEGLEVHDCRDLFNMEDAIQVPFTATYTYTGDEEIDGKKLNVIEVEYKFFQDAGEAGDKGSLGQDWYDSYLYGTASGSTYAGAQGQAVQKIWWDNEKGELDHYIEEFVIYLYDTYNNTYAFRGTAHGEVTEYKSVNNKDNLKKLQKKVEKYKLDNISVKQGDKGLTISLDNIQFEPDSDVLMPSEKKKLEKIGEILKEFQNDLLITGHCAARGTVGAQQKLSEERADAVAKFLVANGIRDQYHIFTQGKGATEPVASNDTEAGRIKNRRVEITIMD</sequence>
<organism evidence="4 5">
    <name type="scientific">Treponema bryantii</name>
    <dbReference type="NCBI Taxonomy" id="163"/>
    <lineage>
        <taxon>Bacteria</taxon>
        <taxon>Pseudomonadati</taxon>
        <taxon>Spirochaetota</taxon>
        <taxon>Spirochaetia</taxon>
        <taxon>Spirochaetales</taxon>
        <taxon>Treponemataceae</taxon>
        <taxon>Treponema</taxon>
    </lineage>
</organism>